<sequence>MGRMGRMGRIGEYGVGHTSGSRGPAAQGGAPTTQGLARRPPPLGQSSRANSPRVGGNPQAAAQPNPEVSQNRSGSRLSQGRSEQKEREEDRNENNGANAKVGKLDDDARTHIVWQGIPPTTGDPISAHVYPLTMVQAARGRESIAQPHEKRETDEVKEPSLDEKF</sequence>
<feature type="region of interest" description="Disordered" evidence="1">
    <location>
        <begin position="1"/>
        <end position="108"/>
    </location>
</feature>
<protein>
    <submittedName>
        <fullName evidence="2">Uncharacterized protein</fullName>
    </submittedName>
</protein>
<feature type="compositionally biased region" description="Polar residues" evidence="1">
    <location>
        <begin position="60"/>
        <end position="81"/>
    </location>
</feature>
<evidence type="ECO:0000313" key="2">
    <source>
        <dbReference type="EMBL" id="ODH39156.1"/>
    </source>
</evidence>
<feature type="region of interest" description="Disordered" evidence="1">
    <location>
        <begin position="141"/>
        <end position="165"/>
    </location>
</feature>
<accession>A0A1D2JJV9</accession>
<name>A0A1D2JJV9_PARBR</name>
<comment type="caution">
    <text evidence="2">The sequence shown here is derived from an EMBL/GenBank/DDBJ whole genome shotgun (WGS) entry which is preliminary data.</text>
</comment>
<evidence type="ECO:0000256" key="1">
    <source>
        <dbReference type="SAM" id="MobiDB-lite"/>
    </source>
</evidence>
<evidence type="ECO:0000313" key="3">
    <source>
        <dbReference type="Proteomes" id="UP000242814"/>
    </source>
</evidence>
<feature type="compositionally biased region" description="Basic and acidic residues" evidence="1">
    <location>
        <begin position="82"/>
        <end position="93"/>
    </location>
</feature>
<dbReference type="Proteomes" id="UP000242814">
    <property type="component" value="Unassembled WGS sequence"/>
</dbReference>
<organism evidence="2 3">
    <name type="scientific">Paracoccidioides brasiliensis</name>
    <dbReference type="NCBI Taxonomy" id="121759"/>
    <lineage>
        <taxon>Eukaryota</taxon>
        <taxon>Fungi</taxon>
        <taxon>Dikarya</taxon>
        <taxon>Ascomycota</taxon>
        <taxon>Pezizomycotina</taxon>
        <taxon>Eurotiomycetes</taxon>
        <taxon>Eurotiomycetidae</taxon>
        <taxon>Onygenales</taxon>
        <taxon>Ajellomycetaceae</taxon>
        <taxon>Paracoccidioides</taxon>
    </lineage>
</organism>
<dbReference type="EMBL" id="LZYO01000056">
    <property type="protein sequence ID" value="ODH39156.1"/>
    <property type="molecule type" value="Genomic_DNA"/>
</dbReference>
<dbReference type="VEuPathDB" id="FungiDB:PADG_11960"/>
<reference evidence="2 3" key="1">
    <citation type="submission" date="2016-06" db="EMBL/GenBank/DDBJ databases">
        <authorList>
            <person name="Kjaerup R.B."/>
            <person name="Dalgaard T.S."/>
            <person name="Juul-Madsen H.R."/>
        </authorList>
    </citation>
    <scope>NUCLEOTIDE SEQUENCE [LARGE SCALE GENOMIC DNA]</scope>
    <source>
        <strain evidence="2 3">Pb300</strain>
    </source>
</reference>
<proteinExistence type="predicted"/>
<dbReference type="AlphaFoldDB" id="A0A1D2JJV9"/>
<gene>
    <name evidence="2" type="ORF">ACO22_02006</name>
</gene>